<accession>A0A5E4M4W8</accession>
<evidence type="ECO:0000259" key="1">
    <source>
        <dbReference type="PROSITE" id="PS50878"/>
    </source>
</evidence>
<name>A0A5E4M4W8_9HEMI</name>
<dbReference type="EMBL" id="CABPRJ010000019">
    <property type="protein sequence ID" value="VVC25733.1"/>
    <property type="molecule type" value="Genomic_DNA"/>
</dbReference>
<dbReference type="OrthoDB" id="6627948at2759"/>
<gene>
    <name evidence="2" type="ORF">CINCED_3A001620</name>
</gene>
<keyword evidence="3" id="KW-1185">Reference proteome</keyword>
<dbReference type="GO" id="GO:0003964">
    <property type="term" value="F:RNA-directed DNA polymerase activity"/>
    <property type="evidence" value="ECO:0007669"/>
    <property type="project" value="UniProtKB-KW"/>
</dbReference>
<proteinExistence type="predicted"/>
<sequence>MCTQFNRALEKVVRELQTNEGGIQLNENRIRVLGFADDLVILGEFLTDVANATRILSNEAKKIGLHISDDKTKNISDDKTKIMELLGSGENPREGSGENPF</sequence>
<keyword evidence="2" id="KW-0548">Nucleotidyltransferase</keyword>
<protein>
    <submittedName>
        <fullName evidence="2">Reverse transcriptase domain</fullName>
    </submittedName>
</protein>
<feature type="domain" description="Reverse transcriptase" evidence="1">
    <location>
        <begin position="1"/>
        <end position="101"/>
    </location>
</feature>
<reference evidence="2 3" key="1">
    <citation type="submission" date="2019-08" db="EMBL/GenBank/DDBJ databases">
        <authorList>
            <person name="Alioto T."/>
            <person name="Alioto T."/>
            <person name="Gomez Garrido J."/>
        </authorList>
    </citation>
    <scope>NUCLEOTIDE SEQUENCE [LARGE SCALE GENOMIC DNA]</scope>
</reference>
<keyword evidence="2" id="KW-0695">RNA-directed DNA polymerase</keyword>
<evidence type="ECO:0000313" key="2">
    <source>
        <dbReference type="EMBL" id="VVC25733.1"/>
    </source>
</evidence>
<dbReference type="AlphaFoldDB" id="A0A5E4M4W8"/>
<dbReference type="Proteomes" id="UP000325440">
    <property type="component" value="Unassembled WGS sequence"/>
</dbReference>
<dbReference type="Pfam" id="PF00078">
    <property type="entry name" value="RVT_1"/>
    <property type="match status" value="1"/>
</dbReference>
<organism evidence="2 3">
    <name type="scientific">Cinara cedri</name>
    <dbReference type="NCBI Taxonomy" id="506608"/>
    <lineage>
        <taxon>Eukaryota</taxon>
        <taxon>Metazoa</taxon>
        <taxon>Ecdysozoa</taxon>
        <taxon>Arthropoda</taxon>
        <taxon>Hexapoda</taxon>
        <taxon>Insecta</taxon>
        <taxon>Pterygota</taxon>
        <taxon>Neoptera</taxon>
        <taxon>Paraneoptera</taxon>
        <taxon>Hemiptera</taxon>
        <taxon>Sternorrhyncha</taxon>
        <taxon>Aphidomorpha</taxon>
        <taxon>Aphidoidea</taxon>
        <taxon>Aphididae</taxon>
        <taxon>Lachninae</taxon>
        <taxon>Cinara</taxon>
    </lineage>
</organism>
<keyword evidence="2" id="KW-0808">Transferase</keyword>
<evidence type="ECO:0000313" key="3">
    <source>
        <dbReference type="Proteomes" id="UP000325440"/>
    </source>
</evidence>
<dbReference type="PROSITE" id="PS50878">
    <property type="entry name" value="RT_POL"/>
    <property type="match status" value="1"/>
</dbReference>
<dbReference type="InterPro" id="IPR000477">
    <property type="entry name" value="RT_dom"/>
</dbReference>